<dbReference type="GO" id="GO:0006351">
    <property type="term" value="P:DNA-templated transcription"/>
    <property type="evidence" value="ECO:0007669"/>
    <property type="project" value="InterPro"/>
</dbReference>
<keyword evidence="3" id="KW-0805">Transcription regulation</keyword>
<evidence type="ECO:0000256" key="4">
    <source>
        <dbReference type="ARBA" id="ARBA00023163"/>
    </source>
</evidence>
<dbReference type="OrthoDB" id="2123952at2759"/>
<evidence type="ECO:0000313" key="7">
    <source>
        <dbReference type="EMBL" id="OMJ21970.1"/>
    </source>
</evidence>
<dbReference type="SMART" id="SM00066">
    <property type="entry name" value="GAL4"/>
    <property type="match status" value="1"/>
</dbReference>
<dbReference type="Gene3D" id="4.10.240.10">
    <property type="entry name" value="Zn(2)-C6 fungal-type DNA-binding domain"/>
    <property type="match status" value="1"/>
</dbReference>
<evidence type="ECO:0000313" key="8">
    <source>
        <dbReference type="Proteomes" id="UP000187429"/>
    </source>
</evidence>
<keyword evidence="4" id="KW-0804">Transcription</keyword>
<evidence type="ECO:0000256" key="5">
    <source>
        <dbReference type="ARBA" id="ARBA00023242"/>
    </source>
</evidence>
<feature type="domain" description="Zn(2)-C6 fungal-type" evidence="6">
    <location>
        <begin position="25"/>
        <end position="46"/>
    </location>
</feature>
<dbReference type="EMBL" id="LSSM01002369">
    <property type="protein sequence ID" value="OMJ21970.1"/>
    <property type="molecule type" value="Genomic_DNA"/>
</dbReference>
<dbReference type="CDD" id="cd00067">
    <property type="entry name" value="GAL4"/>
    <property type="match status" value="1"/>
</dbReference>
<keyword evidence="5" id="KW-0539">Nucleus</keyword>
<dbReference type="GO" id="GO:0000981">
    <property type="term" value="F:DNA-binding transcription factor activity, RNA polymerase II-specific"/>
    <property type="evidence" value="ECO:0007669"/>
    <property type="project" value="InterPro"/>
</dbReference>
<dbReference type="GO" id="GO:0003677">
    <property type="term" value="F:DNA binding"/>
    <property type="evidence" value="ECO:0007669"/>
    <property type="project" value="InterPro"/>
</dbReference>
<comment type="subcellular location">
    <subcellularLocation>
        <location evidence="1">Nucleus</location>
    </subcellularLocation>
</comment>
<keyword evidence="8" id="KW-1185">Reference proteome</keyword>
<dbReference type="GO" id="GO:0008270">
    <property type="term" value="F:zinc ion binding"/>
    <property type="evidence" value="ECO:0007669"/>
    <property type="project" value="InterPro"/>
</dbReference>
<name>A0A1R1Y557_9FUNG</name>
<gene>
    <name evidence="7" type="ORF">AYI69_g5593</name>
</gene>
<keyword evidence="2" id="KW-0479">Metal-binding</keyword>
<reference evidence="8" key="1">
    <citation type="submission" date="2017-01" db="EMBL/GenBank/DDBJ databases">
        <authorList>
            <person name="Wang Y."/>
            <person name="White M."/>
            <person name="Kvist S."/>
            <person name="Moncalvo J.-M."/>
        </authorList>
    </citation>
    <scope>NUCLEOTIDE SEQUENCE [LARGE SCALE GENOMIC DNA]</scope>
    <source>
        <strain evidence="8">ID-206-W2</strain>
    </source>
</reference>
<dbReference type="Proteomes" id="UP000187429">
    <property type="component" value="Unassembled WGS sequence"/>
</dbReference>
<evidence type="ECO:0000256" key="3">
    <source>
        <dbReference type="ARBA" id="ARBA00023015"/>
    </source>
</evidence>
<accession>A0A1R1Y557</accession>
<evidence type="ECO:0000259" key="6">
    <source>
        <dbReference type="PROSITE" id="PS50048"/>
    </source>
</evidence>
<dbReference type="PANTHER" id="PTHR47338">
    <property type="entry name" value="ZN(II)2CYS6 TRANSCRIPTION FACTOR (EUROFUNG)-RELATED"/>
    <property type="match status" value="1"/>
</dbReference>
<sequence>MDTIKNVNSQLEPLKTVKKARFFFSCQVCRVKKVKCNGVRPTCGTCTTFDRTYFELDLFLSKFALEFGYIDVGDDIIIKIIKKISPGSILSIVLSSDHIISRLKDKTLPEHMKLSILAVGSKLFDSHSFFNNHLYMCGSNYAEKAYQILIEELDKPSIDKIFSALTLIIHFDSISKFSQSIFLIDLANKYAYMLRLNKIDASKFKTANFNQDWILQEYKRRVWWFLYVRNVVLSLNVGTVNKISPKDIAVNLPSNDYYFNNYNPETCIKNCQELDYQIFQKNIIHN</sequence>
<dbReference type="PANTHER" id="PTHR47338:SF5">
    <property type="entry name" value="ZN(II)2CYS6 TRANSCRIPTION FACTOR (EUROFUNG)"/>
    <property type="match status" value="1"/>
</dbReference>
<protein>
    <recommendedName>
        <fullName evidence="6">Zn(2)-C6 fungal-type domain-containing protein</fullName>
    </recommendedName>
</protein>
<dbReference type="InterPro" id="IPR001138">
    <property type="entry name" value="Zn2Cys6_DnaBD"/>
</dbReference>
<dbReference type="AlphaFoldDB" id="A0A1R1Y557"/>
<dbReference type="Pfam" id="PF04082">
    <property type="entry name" value="Fungal_trans"/>
    <property type="match status" value="1"/>
</dbReference>
<dbReference type="SUPFAM" id="SSF57701">
    <property type="entry name" value="Zn2/Cys6 DNA-binding domain"/>
    <property type="match status" value="1"/>
</dbReference>
<comment type="caution">
    <text evidence="7">The sequence shown here is derived from an EMBL/GenBank/DDBJ whole genome shotgun (WGS) entry which is preliminary data.</text>
</comment>
<dbReference type="InterPro" id="IPR007219">
    <property type="entry name" value="XnlR_reg_dom"/>
</dbReference>
<organism evidence="7 8">
    <name type="scientific">Smittium culicis</name>
    <dbReference type="NCBI Taxonomy" id="133412"/>
    <lineage>
        <taxon>Eukaryota</taxon>
        <taxon>Fungi</taxon>
        <taxon>Fungi incertae sedis</taxon>
        <taxon>Zoopagomycota</taxon>
        <taxon>Kickxellomycotina</taxon>
        <taxon>Harpellomycetes</taxon>
        <taxon>Harpellales</taxon>
        <taxon>Legeriomycetaceae</taxon>
        <taxon>Smittium</taxon>
    </lineage>
</organism>
<dbReference type="CDD" id="cd12148">
    <property type="entry name" value="fungal_TF_MHR"/>
    <property type="match status" value="1"/>
</dbReference>
<dbReference type="Pfam" id="PF00172">
    <property type="entry name" value="Zn_clus"/>
    <property type="match status" value="1"/>
</dbReference>
<dbReference type="GO" id="GO:0005634">
    <property type="term" value="C:nucleus"/>
    <property type="evidence" value="ECO:0007669"/>
    <property type="project" value="UniProtKB-SubCell"/>
</dbReference>
<evidence type="ECO:0000256" key="1">
    <source>
        <dbReference type="ARBA" id="ARBA00004123"/>
    </source>
</evidence>
<dbReference type="PROSITE" id="PS50048">
    <property type="entry name" value="ZN2_CY6_FUNGAL_2"/>
    <property type="match status" value="1"/>
</dbReference>
<dbReference type="InterPro" id="IPR050815">
    <property type="entry name" value="TF_fung"/>
</dbReference>
<evidence type="ECO:0000256" key="2">
    <source>
        <dbReference type="ARBA" id="ARBA00022723"/>
    </source>
</evidence>
<proteinExistence type="predicted"/>
<dbReference type="InterPro" id="IPR036864">
    <property type="entry name" value="Zn2-C6_fun-type_DNA-bd_sf"/>
</dbReference>